<dbReference type="Pfam" id="PF13193">
    <property type="entry name" value="AMP-binding_C"/>
    <property type="match status" value="1"/>
</dbReference>
<dbReference type="Gene3D" id="3.40.50.12780">
    <property type="entry name" value="N-terminal domain of ligase-like"/>
    <property type="match status" value="1"/>
</dbReference>
<evidence type="ECO:0000313" key="3">
    <source>
        <dbReference type="EMBL" id="NMF92201.1"/>
    </source>
</evidence>
<dbReference type="InterPro" id="IPR045851">
    <property type="entry name" value="AMP-bd_C_sf"/>
</dbReference>
<dbReference type="InterPro" id="IPR025110">
    <property type="entry name" value="AMP-bd_C"/>
</dbReference>
<evidence type="ECO:0000313" key="4">
    <source>
        <dbReference type="Proteomes" id="UP000601990"/>
    </source>
</evidence>
<dbReference type="RefSeq" id="WP_169197513.1">
    <property type="nucleotide sequence ID" value="NZ_WTVH02000009.1"/>
</dbReference>
<organism evidence="3 4">
    <name type="scientific">Aromatoleum buckelii</name>
    <dbReference type="NCBI Taxonomy" id="200254"/>
    <lineage>
        <taxon>Bacteria</taxon>
        <taxon>Pseudomonadati</taxon>
        <taxon>Pseudomonadota</taxon>
        <taxon>Betaproteobacteria</taxon>
        <taxon>Rhodocyclales</taxon>
        <taxon>Rhodocyclaceae</taxon>
        <taxon>Aromatoleum</taxon>
    </lineage>
</organism>
<name>A0ABX1N0G1_9RHOO</name>
<dbReference type="PROSITE" id="PS00455">
    <property type="entry name" value="AMP_BINDING"/>
    <property type="match status" value="1"/>
</dbReference>
<dbReference type="Gene3D" id="3.30.300.30">
    <property type="match status" value="1"/>
</dbReference>
<dbReference type="InterPro" id="IPR050237">
    <property type="entry name" value="ATP-dep_AMP-bd_enzyme"/>
</dbReference>
<dbReference type="InterPro" id="IPR000873">
    <property type="entry name" value="AMP-dep_synth/lig_dom"/>
</dbReference>
<dbReference type="InterPro" id="IPR020845">
    <property type="entry name" value="AMP-binding_CS"/>
</dbReference>
<keyword evidence="4" id="KW-1185">Reference proteome</keyword>
<dbReference type="NCBIfam" id="NF005714">
    <property type="entry name" value="PRK07529.1"/>
    <property type="match status" value="1"/>
</dbReference>
<proteinExistence type="predicted"/>
<evidence type="ECO:0000259" key="1">
    <source>
        <dbReference type="Pfam" id="PF00501"/>
    </source>
</evidence>
<evidence type="ECO:0000259" key="2">
    <source>
        <dbReference type="Pfam" id="PF13193"/>
    </source>
</evidence>
<accession>A0ABX1N0G1</accession>
<dbReference type="PANTHER" id="PTHR43767">
    <property type="entry name" value="LONG-CHAIN-FATTY-ACID--COA LIGASE"/>
    <property type="match status" value="1"/>
</dbReference>
<dbReference type="EMBL" id="WTVH01000002">
    <property type="protein sequence ID" value="NMF92201.1"/>
    <property type="molecule type" value="Genomic_DNA"/>
</dbReference>
<dbReference type="SUPFAM" id="SSF56801">
    <property type="entry name" value="Acetyl-CoA synthetase-like"/>
    <property type="match status" value="1"/>
</dbReference>
<comment type="caution">
    <text evidence="3">The sequence shown here is derived from an EMBL/GenBank/DDBJ whole genome shotgun (WGS) entry which is preliminary data.</text>
</comment>
<reference evidence="3" key="1">
    <citation type="submission" date="2019-12" db="EMBL/GenBank/DDBJ databases">
        <title>Comparative genomics gives insights into the taxonomy of the Azoarcus-Aromatoleum group and reveals separate origins of nif in the plant-associated Azoarcus and non-plant-associated Aromatoleum sub-groups.</title>
        <authorList>
            <person name="Lafos M."/>
            <person name="Maluk M."/>
            <person name="Batista M."/>
            <person name="Junghare M."/>
            <person name="Carmona M."/>
            <person name="Faoro H."/>
            <person name="Cruz L.M."/>
            <person name="Battistoni F."/>
            <person name="De Souza E."/>
            <person name="Pedrosa F."/>
            <person name="Chen W.-M."/>
            <person name="Poole P.S."/>
            <person name="Dixon R.A."/>
            <person name="James E.K."/>
        </authorList>
    </citation>
    <scope>NUCLEOTIDE SEQUENCE</scope>
    <source>
        <strain evidence="3">U120</strain>
    </source>
</reference>
<dbReference type="Pfam" id="PF00501">
    <property type="entry name" value="AMP-binding"/>
    <property type="match status" value="1"/>
</dbReference>
<sequence>MRAFHISTARDVERIAAEPYEHFMRHGSVFEALADSAKQHSDRNALTFISVPDPEVPARRWTYAELVTEIRRTANLFHTLAAGEEPRIAMLLPPIPEAYFALWGGETAGVVCPINYLLNAEHIGELIRAAQANILVTLGPNPDLDIWSRVPRLLAECPGLRQVLAVGGGPGAVDLAHEVASMPGNALMFERQVGSTTLAALFHTGGTTGAPKLAQHTHGNQLHAAWGAAQMYAMTERDVMLNGFPLFHVAGAFVYGLSTLLSGGEVVLPTLLGMRNTGFVERYWTFVERHRVSLLAAVPTVIASLMNTDPGAASLDSVRALLTGGSPLPTELATAFERRFGLPVRNILGMTECAGVISIEPFHAPRTPGSCGLPLPFTEVRAVADDGRACVADETGILRVRGPNVGPGYTDARRNTGTFTEDGWLITGDIGHVDAEGRVFVTGRAKDVIIRSSHNIDPCVIEDALLRHPDVLMAAAVGEPDEYAGEMPVAFVSLKPGAKVDAAALAAFIEQHIPERPAFPRRIDIIPAIPVTAIGKVYKPALRALATERVIQDRLADAGLGGKVEAMAVETPSGPAIRFVIADKASRPELEARVRELLRPYAVPFDFQD</sequence>
<dbReference type="PANTHER" id="PTHR43767:SF1">
    <property type="entry name" value="NONRIBOSOMAL PEPTIDE SYNTHASE PES1 (EUROFUNG)-RELATED"/>
    <property type="match status" value="1"/>
</dbReference>
<feature type="domain" description="AMP-dependent synthetase/ligase" evidence="1">
    <location>
        <begin position="34"/>
        <end position="409"/>
    </location>
</feature>
<dbReference type="Proteomes" id="UP000601990">
    <property type="component" value="Unassembled WGS sequence"/>
</dbReference>
<gene>
    <name evidence="3" type="ORF">GO608_02505</name>
</gene>
<dbReference type="InterPro" id="IPR042099">
    <property type="entry name" value="ANL_N_sf"/>
</dbReference>
<protein>
    <submittedName>
        <fullName evidence="3">Acyl-CoA synthetase</fullName>
    </submittedName>
</protein>
<feature type="domain" description="AMP-binding enzyme C-terminal" evidence="2">
    <location>
        <begin position="461"/>
        <end position="536"/>
    </location>
</feature>